<evidence type="ECO:0000313" key="2">
    <source>
        <dbReference type="Proteomes" id="UP000789366"/>
    </source>
</evidence>
<accession>A0ACA9KB01</accession>
<reference evidence="1" key="1">
    <citation type="submission" date="2021-06" db="EMBL/GenBank/DDBJ databases">
        <authorList>
            <person name="Kallberg Y."/>
            <person name="Tangrot J."/>
            <person name="Rosling A."/>
        </authorList>
    </citation>
    <scope>NUCLEOTIDE SEQUENCE</scope>
    <source>
        <strain evidence="1">28 12/20/2015</strain>
    </source>
</reference>
<sequence>MTSTIFVIKLVGDIPIFTVLLVEDILALKPSDIINHLHSEVGAKASYMKA</sequence>
<evidence type="ECO:0000313" key="1">
    <source>
        <dbReference type="EMBL" id="CAG8463344.1"/>
    </source>
</evidence>
<gene>
    <name evidence="1" type="ORF">SPELUC_LOCUS1358</name>
</gene>
<name>A0ACA9KB01_9GLOM</name>
<proteinExistence type="predicted"/>
<organism evidence="1 2">
    <name type="scientific">Cetraspora pellucida</name>
    <dbReference type="NCBI Taxonomy" id="1433469"/>
    <lineage>
        <taxon>Eukaryota</taxon>
        <taxon>Fungi</taxon>
        <taxon>Fungi incertae sedis</taxon>
        <taxon>Mucoromycota</taxon>
        <taxon>Glomeromycotina</taxon>
        <taxon>Glomeromycetes</taxon>
        <taxon>Diversisporales</taxon>
        <taxon>Gigasporaceae</taxon>
        <taxon>Cetraspora</taxon>
    </lineage>
</organism>
<dbReference type="EMBL" id="CAJVPW010000716">
    <property type="protein sequence ID" value="CAG8463344.1"/>
    <property type="molecule type" value="Genomic_DNA"/>
</dbReference>
<protein>
    <submittedName>
        <fullName evidence="1">3954_t:CDS:1</fullName>
    </submittedName>
</protein>
<dbReference type="Proteomes" id="UP000789366">
    <property type="component" value="Unassembled WGS sequence"/>
</dbReference>
<keyword evidence="2" id="KW-1185">Reference proteome</keyword>
<comment type="caution">
    <text evidence="1">The sequence shown here is derived from an EMBL/GenBank/DDBJ whole genome shotgun (WGS) entry which is preliminary data.</text>
</comment>